<comment type="caution">
    <text evidence="3">The sequence shown here is derived from an EMBL/GenBank/DDBJ whole genome shotgun (WGS) entry which is preliminary data.</text>
</comment>
<evidence type="ECO:0000313" key="3">
    <source>
        <dbReference type="EMBL" id="TDZ19040.1"/>
    </source>
</evidence>
<accession>A0A484FL19</accession>
<keyword evidence="1" id="KW-0175">Coiled coil</keyword>
<evidence type="ECO:0000256" key="1">
    <source>
        <dbReference type="SAM" id="Coils"/>
    </source>
</evidence>
<evidence type="ECO:0000256" key="2">
    <source>
        <dbReference type="SAM" id="MobiDB-lite"/>
    </source>
</evidence>
<feature type="region of interest" description="Disordered" evidence="2">
    <location>
        <begin position="1"/>
        <end position="62"/>
    </location>
</feature>
<sequence length="183" mass="20665">MATKKKNRLSKDARMREKKRKQRAREALMVDQPAPPGVLAPPERDAVSSPQAIPAKTTADDAATDKYVLKVKSNRRKLVNKRLDESAAILTQCHNLASEMETFRSRSELRAEIDSAGLRAVEQQTSRHEKLILTQGKLIAEDHESCEKNAKHLEDKLNQQGAVIQRLEENMKELKELLKSSSE</sequence>
<protein>
    <submittedName>
        <fullName evidence="3">Uncharacterized protein</fullName>
    </submittedName>
</protein>
<proteinExistence type="predicted"/>
<dbReference type="Proteomes" id="UP000014480">
    <property type="component" value="Unassembled WGS sequence"/>
</dbReference>
<gene>
    <name evidence="3" type="ORF">Cob_v008144</name>
</gene>
<reference evidence="4" key="2">
    <citation type="journal article" date="2019" name="Mol. Plant Microbe Interact.">
        <title>Genome sequence resources for four phytopathogenic fungi from the Colletotrichum orbiculare species complex.</title>
        <authorList>
            <person name="Gan P."/>
            <person name="Tsushima A."/>
            <person name="Narusaka M."/>
            <person name="Narusaka Y."/>
            <person name="Takano Y."/>
            <person name="Kubo Y."/>
            <person name="Shirasu K."/>
        </authorList>
    </citation>
    <scope>GENOME REANNOTATION</scope>
    <source>
        <strain evidence="4">104-T / ATCC 96160 / CBS 514.97 / LARS 414 / MAFF 240422</strain>
    </source>
</reference>
<feature type="coiled-coil region" evidence="1">
    <location>
        <begin position="150"/>
        <end position="177"/>
    </location>
</feature>
<dbReference type="AlphaFoldDB" id="A0A484FL19"/>
<reference evidence="4" key="1">
    <citation type="journal article" date="2013" name="New Phytol.">
        <title>Comparative genomic and transcriptomic analyses reveal the hemibiotrophic stage shift of Colletotrichum fungi.</title>
        <authorList>
            <person name="Gan P."/>
            <person name="Ikeda K."/>
            <person name="Irieda H."/>
            <person name="Narusaka M."/>
            <person name="O'Connell R.J."/>
            <person name="Narusaka Y."/>
            <person name="Takano Y."/>
            <person name="Kubo Y."/>
            <person name="Shirasu K."/>
        </authorList>
    </citation>
    <scope>NUCLEOTIDE SEQUENCE [LARGE SCALE GENOMIC DNA]</scope>
    <source>
        <strain evidence="4">104-T / ATCC 96160 / CBS 514.97 / LARS 414 / MAFF 240422</strain>
    </source>
</reference>
<evidence type="ECO:0000313" key="4">
    <source>
        <dbReference type="Proteomes" id="UP000014480"/>
    </source>
</evidence>
<keyword evidence="4" id="KW-1185">Reference proteome</keyword>
<organism evidence="3 4">
    <name type="scientific">Colletotrichum orbiculare (strain 104-T / ATCC 96160 / CBS 514.97 / LARS 414 / MAFF 240422)</name>
    <name type="common">Cucumber anthracnose fungus</name>
    <name type="synonym">Colletotrichum lagenarium</name>
    <dbReference type="NCBI Taxonomy" id="1213857"/>
    <lineage>
        <taxon>Eukaryota</taxon>
        <taxon>Fungi</taxon>
        <taxon>Dikarya</taxon>
        <taxon>Ascomycota</taxon>
        <taxon>Pezizomycotina</taxon>
        <taxon>Sordariomycetes</taxon>
        <taxon>Hypocreomycetidae</taxon>
        <taxon>Glomerellales</taxon>
        <taxon>Glomerellaceae</taxon>
        <taxon>Colletotrichum</taxon>
        <taxon>Colletotrichum orbiculare species complex</taxon>
    </lineage>
</organism>
<name>A0A484FL19_COLOR</name>
<dbReference type="EMBL" id="AMCV02000022">
    <property type="protein sequence ID" value="TDZ19040.1"/>
    <property type="molecule type" value="Genomic_DNA"/>
</dbReference>